<feature type="domain" description="CCR4-NOT transcription complex subunit 1" evidence="8">
    <location>
        <begin position="1355"/>
        <end position="1426"/>
    </location>
</feature>
<evidence type="ECO:0000313" key="14">
    <source>
        <dbReference type="Proteomes" id="UP001153076"/>
    </source>
</evidence>
<dbReference type="Pfam" id="PF16415">
    <property type="entry name" value="CNOT1_CAF1_bind"/>
    <property type="match status" value="1"/>
</dbReference>
<dbReference type="Pfam" id="PF04054">
    <property type="entry name" value="Not1"/>
    <property type="match status" value="2"/>
</dbReference>
<feature type="domain" description="CCR4-NOT transcription complex subunit 1 CAF1-binding" evidence="9">
    <location>
        <begin position="1004"/>
        <end position="1198"/>
    </location>
</feature>
<reference evidence="13" key="1">
    <citation type="submission" date="2022-04" db="EMBL/GenBank/DDBJ databases">
        <title>Carnegiea gigantea Genome sequencing and assembly v2.</title>
        <authorList>
            <person name="Copetti D."/>
            <person name="Sanderson M.J."/>
            <person name="Burquez A."/>
            <person name="Wojciechowski M.F."/>
        </authorList>
    </citation>
    <scope>NUCLEOTIDE SEQUENCE</scope>
    <source>
        <strain evidence="13">SGP5-SGP5p</strain>
        <tissue evidence="13">Aerial part</tissue>
    </source>
</reference>
<dbReference type="InterPro" id="IPR038535">
    <property type="entry name" value="CNOT1_TTP_bind_sf"/>
</dbReference>
<dbReference type="PANTHER" id="PTHR13162:SF8">
    <property type="entry name" value="CCR4-NOT TRANSCRIPTION COMPLEX SUBUNIT 1"/>
    <property type="match status" value="1"/>
</dbReference>
<evidence type="ECO:0000256" key="4">
    <source>
        <dbReference type="ARBA" id="ARBA00023163"/>
    </source>
</evidence>
<dbReference type="FunFam" id="1.25.40.800:FF:000001">
    <property type="entry name" value="CCR4-NOT transcription complex subunit 1"/>
    <property type="match status" value="1"/>
</dbReference>
<keyword evidence="14" id="KW-1185">Reference proteome</keyword>
<feature type="domain" description="CCR4-Not complex component Not1 C-terminal" evidence="7">
    <location>
        <begin position="2089"/>
        <end position="2326"/>
    </location>
</feature>
<dbReference type="GO" id="GO:0017148">
    <property type="term" value="P:negative regulation of translation"/>
    <property type="evidence" value="ECO:0007669"/>
    <property type="project" value="InterPro"/>
</dbReference>
<dbReference type="GO" id="GO:0000289">
    <property type="term" value="P:nuclear-transcribed mRNA poly(A) tail shortening"/>
    <property type="evidence" value="ECO:0007669"/>
    <property type="project" value="UniProtKB-ARBA"/>
</dbReference>
<evidence type="ECO:0000256" key="3">
    <source>
        <dbReference type="ARBA" id="ARBA00023015"/>
    </source>
</evidence>
<keyword evidence="3" id="KW-0805">Transcription regulation</keyword>
<proteinExistence type="predicted"/>
<dbReference type="Pfam" id="PF16417">
    <property type="entry name" value="CNOT1_TTP_bind"/>
    <property type="match status" value="1"/>
</dbReference>
<evidence type="ECO:0000256" key="1">
    <source>
        <dbReference type="ARBA" id="ARBA00004123"/>
    </source>
</evidence>
<dbReference type="Gene3D" id="1.25.40.180">
    <property type="match status" value="1"/>
</dbReference>
<evidence type="ECO:0000256" key="6">
    <source>
        <dbReference type="SAM" id="MobiDB-lite"/>
    </source>
</evidence>
<dbReference type="InterPro" id="IPR007196">
    <property type="entry name" value="CCR4-Not_Not1_C"/>
</dbReference>
<feature type="domain" description="CCR4-Not complex component Not1 C-terminal" evidence="7">
    <location>
        <begin position="2007"/>
        <end position="2073"/>
    </location>
</feature>
<feature type="region of interest" description="Disordered" evidence="6">
    <location>
        <begin position="1479"/>
        <end position="1541"/>
    </location>
</feature>
<feature type="domain" description="CCR4-NOT transcription complex subunit 1 HEAT repeat" evidence="11">
    <location>
        <begin position="507"/>
        <end position="653"/>
    </location>
</feature>
<dbReference type="InterPro" id="IPR024557">
    <property type="entry name" value="CNOT1_dom_4"/>
</dbReference>
<evidence type="ECO:0000259" key="11">
    <source>
        <dbReference type="Pfam" id="PF16418"/>
    </source>
</evidence>
<dbReference type="PANTHER" id="PTHR13162">
    <property type="entry name" value="CCR4-NOT TRANSCRIPTION COMPLEX"/>
    <property type="match status" value="1"/>
</dbReference>
<organism evidence="13 14">
    <name type="scientific">Carnegiea gigantea</name>
    <dbReference type="NCBI Taxonomy" id="171969"/>
    <lineage>
        <taxon>Eukaryota</taxon>
        <taxon>Viridiplantae</taxon>
        <taxon>Streptophyta</taxon>
        <taxon>Embryophyta</taxon>
        <taxon>Tracheophyta</taxon>
        <taxon>Spermatophyta</taxon>
        <taxon>Magnoliopsida</taxon>
        <taxon>eudicotyledons</taxon>
        <taxon>Gunneridae</taxon>
        <taxon>Pentapetalae</taxon>
        <taxon>Caryophyllales</taxon>
        <taxon>Cactineae</taxon>
        <taxon>Cactaceae</taxon>
        <taxon>Cactoideae</taxon>
        <taxon>Echinocereeae</taxon>
        <taxon>Carnegiea</taxon>
    </lineage>
</organism>
<dbReference type="Pfam" id="PF25097">
    <property type="entry name" value="ARM_Cnot1"/>
    <property type="match status" value="1"/>
</dbReference>
<dbReference type="Pfam" id="PF12842">
    <property type="entry name" value="DUF3819"/>
    <property type="match status" value="1"/>
</dbReference>
<feature type="region of interest" description="Disordered" evidence="6">
    <location>
        <begin position="1565"/>
        <end position="1607"/>
    </location>
</feature>
<dbReference type="Gene3D" id="1.25.40.790">
    <property type="match status" value="2"/>
</dbReference>
<dbReference type="OrthoDB" id="1933107at2759"/>
<dbReference type="InterPro" id="IPR040398">
    <property type="entry name" value="Not1"/>
</dbReference>
<feature type="region of interest" description="Disordered" evidence="6">
    <location>
        <begin position="1794"/>
        <end position="1832"/>
    </location>
</feature>
<feature type="compositionally biased region" description="Polar residues" evidence="6">
    <location>
        <begin position="1501"/>
        <end position="1521"/>
    </location>
</feature>
<dbReference type="FunFam" id="1.25.40.180:FF:000012">
    <property type="entry name" value="Ccr4-Not transcription complex subunit"/>
    <property type="match status" value="1"/>
</dbReference>
<dbReference type="GO" id="GO:0030015">
    <property type="term" value="C:CCR4-NOT core complex"/>
    <property type="evidence" value="ECO:0007669"/>
    <property type="project" value="InterPro"/>
</dbReference>
<evidence type="ECO:0000256" key="5">
    <source>
        <dbReference type="ARBA" id="ARBA00023242"/>
    </source>
</evidence>
<dbReference type="FunFam" id="1.25.40.840:FF:000003">
    <property type="entry name" value="Transcription regulator"/>
    <property type="match status" value="1"/>
</dbReference>
<accession>A0A9Q1KVZ8</accession>
<sequence length="2351" mass="261827">MQQFSSTFASHIRFLLQSLNGSNSDAVLRELCQISWEVFPLNLFLTLTSIVSCGFFTENCHFLLQFTEYGLEESILILQSCLDHINVYGTEVKNAHLLPAIQSLFRFIVDKPNFSTVFCQSLRNTAVRDGFLDDLSNALCLSLPEKIAVGLALSESDSSDIRLSGTNFCMTQIEDLFANPRKIESTEQIQNIFMFLHRCESLSKHIDTFMQMLSLMQSNELVPLLAPLLPDELEDTRFLRSMELFYDYDENDFDAIVAEMEEEISMADVMKELGYGCTMDTSKCKEILSLFLPLTEATVARILGTVIRTNAGLEDNTTTLSAFLSAIGCNPVSDLPSLSSWNVGVLVDSIKQLAPEINWVGVMESLDHEGFYIPSEDAFKFFMIIYKNACQDAFPLHAICGSVWKNSEGQLSFLKYAVSAPSELFTFAHSVRQLAYVDAVHGLKFQLGQSNHAWLCLDLLDVLCQLAERGHAATVQLMLEYPLRHCPEVLLLGMAQIHTAYNLIQHEVSSTVLPMILDNASRKGLILHLWHINPHLVLRGFVDFVAKDSDSINRILDICHETKILNHVLERSPFSFAIRLAAFASQKELLDLEKWLSDNLITRKESFFEECLKFLKEIQSRVTSEDNANRLHHTGAAASFYSQTALVLLKVLQANARTLTSNNLSDEIEKLHITPMHGSLSQQNDGVSDSSSSNTYSDDIEAEANSYFQRMFSEQLTIDEMVQMLSRFKESSEKRNSLAECYIVDNFALRSVMEKSIFECMISNLFEEYRFFPKYPERQLGLAAVLFGSIIKHQLVTHLTLGIALRCVLDALRKPADSKMFAFGTKALEQFVNRLDEWPQYCNHILQISHLRSTHPELVTYIEGVLAQRSHGGNGPVDQLNISTMTTPVNEIVGSTSSQQGQQLSSSLQIQPRQQVLVDDGIKASTSMSSFAKPLLAASVHSASTSSADAVSASKIQSVLSAPGMLSSSPGFSRTRGITSARFGSALNIETLVAAAERRETPVEAPCSEVQDKISFIINNISAANVEAKAKEFSEILKEQYYPWFALYMVMKRASIEPNFHELYLKFLDKIDSRALIKEILQATYENCKVLLGSELIKSSSEERSLLKNLGSWLGKLTIGRNQVLRALHIDLKPLIMEAYEKGLMIAVIPFTSKILESCQSSVAYRPPNPWTMGILALLAEIYAMPNLKMNLKFDIEVELPLDVATPSHLGGHPHQISPVCMQDSRLVFHTFWILPGIALNFLYLTTQYAAPPGALVEDEKLAAIGFSDQLPPAQGLLQPTVSQSPFSMSQLPSSIPSLGVHVVVNSKLNNLGLQVHFQRVLPLAMDRAIKEIVPGIVQRSVSIATQTTKELVIKEPLRGSISSQLRNMLQHLNLSAEILEQAVQLVTNDNLDLGCAIIEQAATEKAVQTIDGEISQQLSLRRKHRESLGSSIYDASIYTHGSMGVLPETLRPTPGRLSLSQQRVYEDFVRLPWQNQQSNQSNNASLGGHSPSPGVGSFPRTFSASSGQLNSNIYSTSPGNTGFAAGAQPVDLGSEEMEPSPAQILSTAALNQIRTSDCVGQQRSEVDSILASSSSSVPTLEPQPVESSASVKDSAVSPQTPPLGSAAIGTGLMEPLLTTGDALDKYHIIALKLESAVVNDGRETEIQETQSSIVIQVFKALYEKGGNSFHVNAHLAILAAICDVCKLVVKELTSWVIYSDEERKFNKDITVGLLKRELLNLAEYNIHMAKLLDAGRNKAATEFAVYLLQTLANEEPKVISELQNLVEALAKLAARPGSPESLQQLVESVKNPTANAGALPSPSAGKDDRNRQNRDKKVSQSVPSRGDYNMEMMEPDASTFQKQVSLLFADWYRICELPAGNDTPCTKFILQLHQNGLLRGDDVSDRFFRILLEISVSHFGEVMQSSQQVQSSFLAIDIYSKLVYSILKILAVTVRSIQKDHDEKKEDFNPRPYFRLFINWLCDIGSLDPVHDGANFQVLSAFANAFHALQPLKVPAFSLAKCAQDNEIRFLYKGTLRVLLVLLHDFPEFLCDYHFSFCDVIPPSCIQMRNIILSAFPRNMRLPDPSTPNLKVPFWSYVVPSFTIEVTCDFLLSTAQIDLLEEMSQAPRILSEVDAALKAKQMKADVDEYLRTRQQGSPFLGELRQRLLLPPKEAAHAGTRYNVPLINSLVLYVGMQHFRRVNVMSYLILVQAIQLLQARNRSQPQSVSSDLVDKAALDIFQTLIIELDTEGRYLFLNAIANQLRYPNTHTHYFSFILLYLFSDAHQEIIQEQITRVLLERLIVNRPHPWGLLITFIELIKNPGYNFWNRSFTRCAPEIEKLFESVSRSCGGPKPVNEGMVGSGALADSAH</sequence>
<name>A0A9Q1KVZ8_9CARY</name>
<protein>
    <recommendedName>
        <fullName evidence="15">CCR4-NOT transcription complex subunit 1</fullName>
    </recommendedName>
</protein>
<feature type="compositionally biased region" description="Basic and acidic residues" evidence="6">
    <location>
        <begin position="1806"/>
        <end position="1819"/>
    </location>
</feature>
<dbReference type="Pfam" id="PF16418">
    <property type="entry name" value="CNOT1_HEAT"/>
    <property type="match status" value="1"/>
</dbReference>
<dbReference type="Gene3D" id="1.25.40.800">
    <property type="match status" value="1"/>
</dbReference>
<keyword evidence="4" id="KW-0804">Transcription</keyword>
<keyword evidence="2" id="KW-0678">Repressor</keyword>
<evidence type="ECO:0008006" key="15">
    <source>
        <dbReference type="Google" id="ProtNLM"/>
    </source>
</evidence>
<dbReference type="GO" id="GO:0060090">
    <property type="term" value="F:molecular adaptor activity"/>
    <property type="evidence" value="ECO:0007669"/>
    <property type="project" value="TreeGrafter"/>
</dbReference>
<gene>
    <name evidence="13" type="ORF">Cgig2_033294</name>
</gene>
<comment type="subcellular location">
    <subcellularLocation>
        <location evidence="1">Nucleus</location>
    </subcellularLocation>
</comment>
<evidence type="ECO:0000259" key="12">
    <source>
        <dbReference type="Pfam" id="PF25097"/>
    </source>
</evidence>
<evidence type="ECO:0000259" key="8">
    <source>
        <dbReference type="Pfam" id="PF12842"/>
    </source>
</evidence>
<dbReference type="Gene3D" id="1.25.40.840">
    <property type="entry name" value="CCR4-NOT transcription complex subunit 1 TTP binding domain"/>
    <property type="match status" value="1"/>
</dbReference>
<evidence type="ECO:0000259" key="10">
    <source>
        <dbReference type="Pfam" id="PF16417"/>
    </source>
</evidence>
<dbReference type="GO" id="GO:0000932">
    <property type="term" value="C:P-body"/>
    <property type="evidence" value="ECO:0007669"/>
    <property type="project" value="TreeGrafter"/>
</dbReference>
<evidence type="ECO:0000259" key="7">
    <source>
        <dbReference type="Pfam" id="PF04054"/>
    </source>
</evidence>
<dbReference type="Proteomes" id="UP001153076">
    <property type="component" value="Unassembled WGS sequence"/>
</dbReference>
<dbReference type="GO" id="GO:0005634">
    <property type="term" value="C:nucleus"/>
    <property type="evidence" value="ECO:0007669"/>
    <property type="project" value="UniProtKB-SubCell"/>
</dbReference>
<evidence type="ECO:0000259" key="9">
    <source>
        <dbReference type="Pfam" id="PF16415"/>
    </source>
</evidence>
<feature type="domain" description="CCR4-NOT transcription complex subunit 1 TTP binding" evidence="10">
    <location>
        <begin position="684"/>
        <end position="869"/>
    </location>
</feature>
<evidence type="ECO:0000256" key="2">
    <source>
        <dbReference type="ARBA" id="ARBA00022491"/>
    </source>
</evidence>
<evidence type="ECO:0000313" key="13">
    <source>
        <dbReference type="EMBL" id="KAJ8450100.1"/>
    </source>
</evidence>
<dbReference type="CDD" id="cd20710">
    <property type="entry name" value="NOT1_connector"/>
    <property type="match status" value="1"/>
</dbReference>
<dbReference type="InterPro" id="IPR055454">
    <property type="entry name" value="CNOT1-like_NOT1_connector"/>
</dbReference>
<dbReference type="InterPro" id="IPR032194">
    <property type="entry name" value="CNOT1_HEAT"/>
</dbReference>
<dbReference type="InterPro" id="IPR032191">
    <property type="entry name" value="CNOT1_CAF1_bind"/>
</dbReference>
<dbReference type="EMBL" id="JAKOGI010000017">
    <property type="protein sequence ID" value="KAJ8450100.1"/>
    <property type="molecule type" value="Genomic_DNA"/>
</dbReference>
<dbReference type="InterPro" id="IPR032193">
    <property type="entry name" value="CNOT1_TTP_bind"/>
</dbReference>
<comment type="caution">
    <text evidence="13">The sequence shown here is derived from an EMBL/GenBank/DDBJ whole genome shotgun (WGS) entry which is preliminary data.</text>
</comment>
<keyword evidence="5" id="KW-0539">Nucleus</keyword>
<feature type="domain" description="CCR4-NOT transcription complex subunit 1-like NOT1 connector" evidence="12">
    <location>
        <begin position="1648"/>
        <end position="1792"/>
    </location>
</feature>